<accession>A0ABR0UN67</accession>
<dbReference type="Pfam" id="PF05553">
    <property type="entry name" value="DUF761"/>
    <property type="match status" value="1"/>
</dbReference>
<keyword evidence="3" id="KW-1185">Reference proteome</keyword>
<proteinExistence type="predicted"/>
<name>A0ABR0UN67_REHGL</name>
<evidence type="ECO:0000313" key="2">
    <source>
        <dbReference type="EMBL" id="KAK6124052.1"/>
    </source>
</evidence>
<dbReference type="PANTHER" id="PTHR35997:SF6">
    <property type="entry name" value="COTTON FIBER PROTEIN"/>
    <property type="match status" value="1"/>
</dbReference>
<feature type="region of interest" description="Disordered" evidence="1">
    <location>
        <begin position="75"/>
        <end position="112"/>
    </location>
</feature>
<dbReference type="InterPro" id="IPR008480">
    <property type="entry name" value="DUF761_pln"/>
</dbReference>
<sequence>MNYGTWIRYDTSDFGAFSSSKNYDIYDEYREKQHARLIDEKAMSKYHRQEFEIEIEIEEPREKIISMVVASKKKQAQLESKSHEKNDKLARKSDEKIAKRKREIENGANEKEAKPCVIRSNSEKENILTGKYQEKMVLRKTMPERYDDYDEETRLEENEFTRMSDEELNRRVEDFIRRFNRQIRLQAAAGN</sequence>
<evidence type="ECO:0000313" key="3">
    <source>
        <dbReference type="Proteomes" id="UP001318860"/>
    </source>
</evidence>
<organism evidence="2 3">
    <name type="scientific">Rehmannia glutinosa</name>
    <name type="common">Chinese foxglove</name>
    <dbReference type="NCBI Taxonomy" id="99300"/>
    <lineage>
        <taxon>Eukaryota</taxon>
        <taxon>Viridiplantae</taxon>
        <taxon>Streptophyta</taxon>
        <taxon>Embryophyta</taxon>
        <taxon>Tracheophyta</taxon>
        <taxon>Spermatophyta</taxon>
        <taxon>Magnoliopsida</taxon>
        <taxon>eudicotyledons</taxon>
        <taxon>Gunneridae</taxon>
        <taxon>Pentapetalae</taxon>
        <taxon>asterids</taxon>
        <taxon>lamiids</taxon>
        <taxon>Lamiales</taxon>
        <taxon>Orobanchaceae</taxon>
        <taxon>Rehmannieae</taxon>
        <taxon>Rehmannia</taxon>
    </lineage>
</organism>
<dbReference type="PANTHER" id="PTHR35997">
    <property type="entry name" value="COTTON FIBER PROTEIN-RELATED"/>
    <property type="match status" value="1"/>
</dbReference>
<comment type="caution">
    <text evidence="2">The sequence shown here is derived from an EMBL/GenBank/DDBJ whole genome shotgun (WGS) entry which is preliminary data.</text>
</comment>
<feature type="compositionally biased region" description="Basic and acidic residues" evidence="1">
    <location>
        <begin position="80"/>
        <end position="112"/>
    </location>
</feature>
<dbReference type="Proteomes" id="UP001318860">
    <property type="component" value="Unassembled WGS sequence"/>
</dbReference>
<protein>
    <submittedName>
        <fullName evidence="2">Uncharacterized protein</fullName>
    </submittedName>
</protein>
<evidence type="ECO:0000256" key="1">
    <source>
        <dbReference type="SAM" id="MobiDB-lite"/>
    </source>
</evidence>
<reference evidence="2 3" key="1">
    <citation type="journal article" date="2021" name="Comput. Struct. Biotechnol. J.">
        <title>De novo genome assembly of the potent medicinal plant Rehmannia glutinosa using nanopore technology.</title>
        <authorList>
            <person name="Ma L."/>
            <person name="Dong C."/>
            <person name="Song C."/>
            <person name="Wang X."/>
            <person name="Zheng X."/>
            <person name="Niu Y."/>
            <person name="Chen S."/>
            <person name="Feng W."/>
        </authorList>
    </citation>
    <scope>NUCLEOTIDE SEQUENCE [LARGE SCALE GENOMIC DNA]</scope>
    <source>
        <strain evidence="2">DH-2019</strain>
    </source>
</reference>
<gene>
    <name evidence="2" type="ORF">DH2020_042198</name>
</gene>
<dbReference type="EMBL" id="JABTTQ020002419">
    <property type="protein sequence ID" value="KAK6124052.1"/>
    <property type="molecule type" value="Genomic_DNA"/>
</dbReference>